<protein>
    <submittedName>
        <fullName evidence="1">Uncharacterized protein</fullName>
    </submittedName>
</protein>
<dbReference type="Proteomes" id="UP000272528">
    <property type="component" value="Chromosome"/>
</dbReference>
<evidence type="ECO:0000313" key="2">
    <source>
        <dbReference type="Proteomes" id="UP000272528"/>
    </source>
</evidence>
<dbReference type="KEGG" id="palb:EJC50_15920"/>
<dbReference type="EMBL" id="CP034437">
    <property type="protein sequence ID" value="AZN40984.1"/>
    <property type="molecule type" value="Genomic_DNA"/>
</dbReference>
<organism evidence="1 2">
    <name type="scientific">Paenibacillus albus</name>
    <dbReference type="NCBI Taxonomy" id="2495582"/>
    <lineage>
        <taxon>Bacteria</taxon>
        <taxon>Bacillati</taxon>
        <taxon>Bacillota</taxon>
        <taxon>Bacilli</taxon>
        <taxon>Bacillales</taxon>
        <taxon>Paenibacillaceae</taxon>
        <taxon>Paenibacillus</taxon>
    </lineage>
</organism>
<sequence length="178" mass="21261">MSYKLFHYYEEAIGPFRNLSSLPSEEADRIMSRIRMDGNQFASRRSPDYMSIRREVESLARKRFIVKGGQPRSLFPHYFTLDACEWLESWYSKPRKLRIGLDELPDDCVSFTYGDLFPTMRYDDGKPYRKQVYLKSEIAEVIRQYGWPQIWNSDGSNGPERYIEVQVWDDNIIDRFVR</sequence>
<proteinExistence type="predicted"/>
<dbReference type="RefSeq" id="WP_126016593.1">
    <property type="nucleotide sequence ID" value="NZ_CP034437.1"/>
</dbReference>
<accession>A0A3Q8X624</accession>
<gene>
    <name evidence="1" type="ORF">EJC50_15920</name>
</gene>
<dbReference type="AlphaFoldDB" id="A0A3Q8X624"/>
<dbReference type="OrthoDB" id="510867at2"/>
<keyword evidence="2" id="KW-1185">Reference proteome</keyword>
<name>A0A3Q8X624_9BACL</name>
<reference evidence="2" key="1">
    <citation type="submission" date="2018-12" db="EMBL/GenBank/DDBJ databases">
        <title>Genome sequence of Peanibacillus sp.</title>
        <authorList>
            <person name="Subramani G."/>
            <person name="Srinivasan S."/>
            <person name="Kim M.K."/>
        </authorList>
    </citation>
    <scope>NUCLEOTIDE SEQUENCE [LARGE SCALE GENOMIC DNA]</scope>
    <source>
        <strain evidence="2">18JY67-1</strain>
    </source>
</reference>
<evidence type="ECO:0000313" key="1">
    <source>
        <dbReference type="EMBL" id="AZN40984.1"/>
    </source>
</evidence>